<organism evidence="8 9">
    <name type="scientific">Cryomyces minteri</name>
    <dbReference type="NCBI Taxonomy" id="331657"/>
    <lineage>
        <taxon>Eukaryota</taxon>
        <taxon>Fungi</taxon>
        <taxon>Dikarya</taxon>
        <taxon>Ascomycota</taxon>
        <taxon>Pezizomycotina</taxon>
        <taxon>Dothideomycetes</taxon>
        <taxon>Dothideomycetes incertae sedis</taxon>
        <taxon>Cryomyces</taxon>
    </lineage>
</organism>
<evidence type="ECO:0000256" key="6">
    <source>
        <dbReference type="SAM" id="MobiDB-lite"/>
    </source>
</evidence>
<keyword evidence="4" id="KW-0804">Transcription</keyword>
<keyword evidence="3" id="KW-0238">DNA-binding</keyword>
<dbReference type="InterPro" id="IPR052073">
    <property type="entry name" value="Amide_Lactam_Regulators"/>
</dbReference>
<dbReference type="OrthoDB" id="10031947at2759"/>
<dbReference type="CDD" id="cd12148">
    <property type="entry name" value="fungal_TF_MHR"/>
    <property type="match status" value="1"/>
</dbReference>
<dbReference type="Proteomes" id="UP000308768">
    <property type="component" value="Unassembled WGS sequence"/>
</dbReference>
<evidence type="ECO:0000313" key="8">
    <source>
        <dbReference type="EMBL" id="TKA60864.1"/>
    </source>
</evidence>
<gene>
    <name evidence="8" type="ORF">B0A49_12499</name>
</gene>
<dbReference type="InterPro" id="IPR007219">
    <property type="entry name" value="XnlR_reg_dom"/>
</dbReference>
<dbReference type="GO" id="GO:0006351">
    <property type="term" value="P:DNA-templated transcription"/>
    <property type="evidence" value="ECO:0007669"/>
    <property type="project" value="InterPro"/>
</dbReference>
<evidence type="ECO:0000256" key="2">
    <source>
        <dbReference type="ARBA" id="ARBA00023015"/>
    </source>
</evidence>
<protein>
    <recommendedName>
        <fullName evidence="7">Xylanolytic transcriptional activator regulatory domain-containing protein</fullName>
    </recommendedName>
</protein>
<keyword evidence="9" id="KW-1185">Reference proteome</keyword>
<name>A0A4U0WDQ0_9PEZI</name>
<keyword evidence="5" id="KW-0539">Nucleus</keyword>
<reference evidence="8 9" key="1">
    <citation type="submission" date="2017-03" db="EMBL/GenBank/DDBJ databases">
        <title>Genomes of endolithic fungi from Antarctica.</title>
        <authorList>
            <person name="Coleine C."/>
            <person name="Masonjones S."/>
            <person name="Stajich J.E."/>
        </authorList>
    </citation>
    <scope>NUCLEOTIDE SEQUENCE [LARGE SCALE GENOMIC DNA]</scope>
    <source>
        <strain evidence="8 9">CCFEE 5187</strain>
    </source>
</reference>
<evidence type="ECO:0000259" key="7">
    <source>
        <dbReference type="Pfam" id="PF04082"/>
    </source>
</evidence>
<dbReference type="Pfam" id="PF04082">
    <property type="entry name" value="Fungal_trans"/>
    <property type="match status" value="1"/>
</dbReference>
<dbReference type="EMBL" id="NAJN01001858">
    <property type="protein sequence ID" value="TKA60864.1"/>
    <property type="molecule type" value="Genomic_DNA"/>
</dbReference>
<evidence type="ECO:0000256" key="5">
    <source>
        <dbReference type="ARBA" id="ARBA00023242"/>
    </source>
</evidence>
<dbReference type="PANTHER" id="PTHR47171:SF6">
    <property type="entry name" value="SPECIFIC TRANSCRIPTION FACTOR, PUTATIVE (AFU_ORTHOLOGUE AFUA_2G06130)-RELATED"/>
    <property type="match status" value="1"/>
</dbReference>
<evidence type="ECO:0000313" key="9">
    <source>
        <dbReference type="Proteomes" id="UP000308768"/>
    </source>
</evidence>
<evidence type="ECO:0000256" key="3">
    <source>
        <dbReference type="ARBA" id="ARBA00023125"/>
    </source>
</evidence>
<sequence length="357" mass="39205">MTDDKDESLEKLFWCLWSLDKLNAITNGRPTIIKDQDTGISITTENQEARYIPFGIWLQIATLLDEVIAFYRPAADPAATGWEHDFPSFEALMGSSSEAEVEPGVITTLELFYHAVAMLSHRARSIQDPVRATASYTRQSLAAVRATLILTKSIPGGFSPLPIVPYAISLSLAVAYRQYRQSRLTSYQERAKEEIEACCELLQSLENIWWSAGVMADLGRGALKKVNKVSKAGNVPKANSTSRVGAVKPVASTLLLATTSDKTASYLPDHPDHHQDLVITGFDPNGLWGPQSLDSTSPSTDVFGVPSQHPTSSERADESVTDDLTDWMSPSFFDNFDDFLGSYPTLAFPTSVTGYEQ</sequence>
<evidence type="ECO:0000256" key="4">
    <source>
        <dbReference type="ARBA" id="ARBA00023163"/>
    </source>
</evidence>
<accession>A0A4U0WDQ0</accession>
<comment type="caution">
    <text evidence="8">The sequence shown here is derived from an EMBL/GenBank/DDBJ whole genome shotgun (WGS) entry which is preliminary data.</text>
</comment>
<evidence type="ECO:0000256" key="1">
    <source>
        <dbReference type="ARBA" id="ARBA00022833"/>
    </source>
</evidence>
<proteinExistence type="predicted"/>
<dbReference type="STRING" id="331657.A0A4U0WDQ0"/>
<dbReference type="AlphaFoldDB" id="A0A4U0WDQ0"/>
<feature type="domain" description="Xylanolytic transcriptional activator regulatory" evidence="7">
    <location>
        <begin position="4"/>
        <end position="42"/>
    </location>
</feature>
<keyword evidence="2" id="KW-0805">Transcription regulation</keyword>
<feature type="region of interest" description="Disordered" evidence="6">
    <location>
        <begin position="289"/>
        <end position="319"/>
    </location>
</feature>
<dbReference type="PANTHER" id="PTHR47171">
    <property type="entry name" value="FARA-RELATED"/>
    <property type="match status" value="1"/>
</dbReference>
<dbReference type="GO" id="GO:0008270">
    <property type="term" value="F:zinc ion binding"/>
    <property type="evidence" value="ECO:0007669"/>
    <property type="project" value="InterPro"/>
</dbReference>
<dbReference type="GO" id="GO:0003677">
    <property type="term" value="F:DNA binding"/>
    <property type="evidence" value="ECO:0007669"/>
    <property type="project" value="UniProtKB-KW"/>
</dbReference>
<keyword evidence="1" id="KW-0862">Zinc</keyword>